<dbReference type="AlphaFoldDB" id="A0A318E2N8"/>
<evidence type="ECO:0000313" key="6">
    <source>
        <dbReference type="Proteomes" id="UP000295472"/>
    </source>
</evidence>
<dbReference type="EMBL" id="QICM01000039">
    <property type="protein sequence ID" value="PXV62045.1"/>
    <property type="molecule type" value="Genomic_DNA"/>
</dbReference>
<comment type="caution">
    <text evidence="3">The sequence shown here is derived from an EMBL/GenBank/DDBJ whole genome shotgun (WGS) entry which is preliminary data.</text>
</comment>
<dbReference type="SUPFAM" id="SSF53098">
    <property type="entry name" value="Ribonuclease H-like"/>
    <property type="match status" value="1"/>
</dbReference>
<name>A0A318E2N8_9FIRM</name>
<gene>
    <name evidence="4" type="ORF">C7954_14011</name>
    <name evidence="3" type="ORF">C8C78_13916</name>
</gene>
<dbReference type="GO" id="GO:0003676">
    <property type="term" value="F:nucleic acid binding"/>
    <property type="evidence" value="ECO:0007669"/>
    <property type="project" value="InterPro"/>
</dbReference>
<organism evidence="3 5">
    <name type="scientific">Halanaerobium congolense</name>
    <dbReference type="NCBI Taxonomy" id="54121"/>
    <lineage>
        <taxon>Bacteria</taxon>
        <taxon>Bacillati</taxon>
        <taxon>Bacillota</taxon>
        <taxon>Clostridia</taxon>
        <taxon>Halanaerobiales</taxon>
        <taxon>Halanaerobiaceae</taxon>
        <taxon>Halanaerobium</taxon>
    </lineage>
</organism>
<comment type="function">
    <text evidence="1">Involved in the transposition of the insertion sequence.</text>
</comment>
<dbReference type="PANTHER" id="PTHR46889">
    <property type="entry name" value="TRANSPOSASE INSF FOR INSERTION SEQUENCE IS3B-RELATED"/>
    <property type="match status" value="1"/>
</dbReference>
<sequence length="296" mass="33948">MSQTISPGADKPYGVQRVCTVWEQARSSFYHASRQSPPAVPKRRGPRPLISDEDLLGLIRHDLATSPFVGEGHRKVWGRLRFRDGHRVSRKRILRIMRENHLLSPHRGRPKAAKAHEGKIITMAPNLMWGTDGTRVFTLDEGWVWIFAAVEHWNAECVGWHVCKTGDRYAALQPLSMALSRLYGSVEKGIARGLSLRMDHGTQYLSDHFQNQIKFWGITPSFAFVAEPQTNGVAERFNRTLKEQAIYGRVFRTVDDVRKAVKTFVSLYNSEWRVEKNAFTSPDEIRHNWLENRMAA</sequence>
<dbReference type="EMBL" id="SOEF01000040">
    <property type="protein sequence ID" value="TDX37674.1"/>
    <property type="molecule type" value="Genomic_DNA"/>
</dbReference>
<dbReference type="GO" id="GO:0015074">
    <property type="term" value="P:DNA integration"/>
    <property type="evidence" value="ECO:0007669"/>
    <property type="project" value="InterPro"/>
</dbReference>
<dbReference type="GeneID" id="57013779"/>
<dbReference type="PROSITE" id="PS50994">
    <property type="entry name" value="INTEGRASE"/>
    <property type="match status" value="1"/>
</dbReference>
<dbReference type="Pfam" id="PF13683">
    <property type="entry name" value="rve_3"/>
    <property type="match status" value="1"/>
</dbReference>
<dbReference type="InterPro" id="IPR050900">
    <property type="entry name" value="Transposase_IS3/IS150/IS904"/>
</dbReference>
<evidence type="ECO:0000313" key="3">
    <source>
        <dbReference type="EMBL" id="PXV62045.1"/>
    </source>
</evidence>
<reference evidence="3 5" key="1">
    <citation type="submission" date="2018-04" db="EMBL/GenBank/DDBJ databases">
        <title>Subsurface microbial communities from deep shales in Ohio and West Virginia, USA.</title>
        <authorList>
            <person name="Wrighton K."/>
        </authorList>
    </citation>
    <scope>NUCLEOTIDE SEQUENCE [LARGE SCALE GENOMIC DNA]</scope>
    <source>
        <strain evidence="4 6">DSMZ 11287</strain>
        <strain evidence="3 5">MSL28</strain>
    </source>
</reference>
<proteinExistence type="predicted"/>
<dbReference type="Proteomes" id="UP000295472">
    <property type="component" value="Unassembled WGS sequence"/>
</dbReference>
<dbReference type="PANTHER" id="PTHR46889:SF4">
    <property type="entry name" value="TRANSPOSASE INSO FOR INSERTION SEQUENCE ELEMENT IS911B-RELATED"/>
    <property type="match status" value="1"/>
</dbReference>
<evidence type="ECO:0000259" key="2">
    <source>
        <dbReference type="PROSITE" id="PS50994"/>
    </source>
</evidence>
<dbReference type="Gene3D" id="3.30.420.10">
    <property type="entry name" value="Ribonuclease H-like superfamily/Ribonuclease H"/>
    <property type="match status" value="1"/>
</dbReference>
<evidence type="ECO:0000256" key="1">
    <source>
        <dbReference type="ARBA" id="ARBA00002286"/>
    </source>
</evidence>
<evidence type="ECO:0000313" key="4">
    <source>
        <dbReference type="EMBL" id="TDX37674.1"/>
    </source>
</evidence>
<dbReference type="InterPro" id="IPR036397">
    <property type="entry name" value="RNaseH_sf"/>
</dbReference>
<dbReference type="Pfam" id="PF13276">
    <property type="entry name" value="HTH_21"/>
    <property type="match status" value="1"/>
</dbReference>
<feature type="domain" description="Integrase catalytic" evidence="2">
    <location>
        <begin position="121"/>
        <end position="290"/>
    </location>
</feature>
<dbReference type="InterPro" id="IPR025948">
    <property type="entry name" value="HTH-like_dom"/>
</dbReference>
<evidence type="ECO:0000313" key="5">
    <source>
        <dbReference type="Proteomes" id="UP000247389"/>
    </source>
</evidence>
<accession>A0A318E2N8</accession>
<dbReference type="Proteomes" id="UP000247389">
    <property type="component" value="Unassembled WGS sequence"/>
</dbReference>
<dbReference type="InterPro" id="IPR001584">
    <property type="entry name" value="Integrase_cat-core"/>
</dbReference>
<dbReference type="InterPro" id="IPR012337">
    <property type="entry name" value="RNaseH-like_sf"/>
</dbReference>
<dbReference type="RefSeq" id="WP_027371439.1">
    <property type="nucleotide sequence ID" value="NZ_QICM01000039.1"/>
</dbReference>
<protein>
    <submittedName>
        <fullName evidence="3">Transposase InsO family protein</fullName>
    </submittedName>
</protein>